<protein>
    <recommendedName>
        <fullName evidence="2">DUF4378 domain-containing protein</fullName>
    </recommendedName>
</protein>
<evidence type="ECO:0000256" key="1">
    <source>
        <dbReference type="SAM" id="MobiDB-lite"/>
    </source>
</evidence>
<feature type="domain" description="DUF4378" evidence="2">
    <location>
        <begin position="551"/>
        <end position="687"/>
    </location>
</feature>
<dbReference type="PANTHER" id="PTHR47212:SF4">
    <property type="entry name" value="ADHESIN-LIKE PROTEIN, PUTATIVE (DUF3741)-RELATED"/>
    <property type="match status" value="1"/>
</dbReference>
<evidence type="ECO:0000313" key="4">
    <source>
        <dbReference type="Proteomes" id="UP001346149"/>
    </source>
</evidence>
<sequence length="699" mass="78593">MTKMNQEVRQEVQVHRAKGRLTHVRVRGLMSILDLLYFRSPHRKPPLAHERKASKGPADTAGSGKSTVCKIIGPPPKFDEILGGTQVDGCRRTCVKTLIEEEFEGCEQSDSRGQCHRKRNVRGQSRRATTSKTKRCHQPLSLDQGDDHNHLENVKNWEFDRPCPLINTGKGFGNALSPRHKIDTAGKTFHQNQITLSQAEGRLRGSVKPSLCQHPIPGGHEELVNIIQSCSVTEQLSITLSSVLMRSDTANSQNTSVVGGGYDCAKICRRSFLSSIRRRLRSAISFGKLRSYVEKDTRRIRAEEGSRKYNAVNRVAELTASRINSEAKKHLSEMLLSSGEEEGPETLKAVSSGKLGQILSLPEFSCYSPPGSPVKFPMQVEKISESNNPVAPAEHTLETEPSIHGIVAEEEIAGASIDHTNLNENTGLSDEDHENCRTPYLCADEKVSEQLHVRKDFDHEEDLVPCLSQPSASSTAMVKAGDPETGIDNGERPSPVSVLETLFIEDDYSSAVIISKSREHPIRMLQINFEDRDEFTDALGVLNKEAVIGCVKAVLHTLELNWDQPYLKYLSSDKLLKMELILGLDFFRDSFLCGKKLLLDCINEVLLEFCDQYSVLACFYFNNKIDAIHKVCERVYWHLLQPPHPRTLEQIVRKDLSGWEMWMNLNLELEDLGDDISEIILEEMIWETLCEHYEWGHGD</sequence>
<dbReference type="EMBL" id="JAXQNO010000011">
    <property type="protein sequence ID" value="KAK4788781.1"/>
    <property type="molecule type" value="Genomic_DNA"/>
</dbReference>
<evidence type="ECO:0000259" key="2">
    <source>
        <dbReference type="Pfam" id="PF14309"/>
    </source>
</evidence>
<feature type="region of interest" description="Disordered" evidence="1">
    <location>
        <begin position="109"/>
        <end position="149"/>
    </location>
</feature>
<reference evidence="3 4" key="1">
    <citation type="journal article" date="2023" name="Hortic Res">
        <title>Pangenome of water caltrop reveals structural variations and asymmetric subgenome divergence after allopolyploidization.</title>
        <authorList>
            <person name="Zhang X."/>
            <person name="Chen Y."/>
            <person name="Wang L."/>
            <person name="Yuan Y."/>
            <person name="Fang M."/>
            <person name="Shi L."/>
            <person name="Lu R."/>
            <person name="Comes H.P."/>
            <person name="Ma Y."/>
            <person name="Chen Y."/>
            <person name="Huang G."/>
            <person name="Zhou Y."/>
            <person name="Zheng Z."/>
            <person name="Qiu Y."/>
        </authorList>
    </citation>
    <scope>NUCLEOTIDE SEQUENCE [LARGE SCALE GENOMIC DNA]</scope>
    <source>
        <strain evidence="3">F231</strain>
    </source>
</reference>
<organism evidence="3 4">
    <name type="scientific">Trapa natans</name>
    <name type="common">Water chestnut</name>
    <dbReference type="NCBI Taxonomy" id="22666"/>
    <lineage>
        <taxon>Eukaryota</taxon>
        <taxon>Viridiplantae</taxon>
        <taxon>Streptophyta</taxon>
        <taxon>Embryophyta</taxon>
        <taxon>Tracheophyta</taxon>
        <taxon>Spermatophyta</taxon>
        <taxon>Magnoliopsida</taxon>
        <taxon>eudicotyledons</taxon>
        <taxon>Gunneridae</taxon>
        <taxon>Pentapetalae</taxon>
        <taxon>rosids</taxon>
        <taxon>malvids</taxon>
        <taxon>Myrtales</taxon>
        <taxon>Lythraceae</taxon>
        <taxon>Trapa</taxon>
    </lineage>
</organism>
<dbReference type="Proteomes" id="UP001346149">
    <property type="component" value="Unassembled WGS sequence"/>
</dbReference>
<dbReference type="AlphaFoldDB" id="A0AAN7M2F6"/>
<dbReference type="PANTHER" id="PTHR47212">
    <property type="entry name" value="ADHESIN-LIKE PROTEIN, PUTATIVE (DUF3741)-RELATED"/>
    <property type="match status" value="1"/>
</dbReference>
<dbReference type="InterPro" id="IPR025486">
    <property type="entry name" value="DUF4378"/>
</dbReference>
<feature type="region of interest" description="Disordered" evidence="1">
    <location>
        <begin position="45"/>
        <end position="68"/>
    </location>
</feature>
<dbReference type="Pfam" id="PF14309">
    <property type="entry name" value="DUF4378"/>
    <property type="match status" value="1"/>
</dbReference>
<accession>A0AAN7M2F6</accession>
<gene>
    <name evidence="3" type="ORF">SAY86_020100</name>
</gene>
<keyword evidence="4" id="KW-1185">Reference proteome</keyword>
<comment type="caution">
    <text evidence="3">The sequence shown here is derived from an EMBL/GenBank/DDBJ whole genome shotgun (WGS) entry which is preliminary data.</text>
</comment>
<feature type="compositionally biased region" description="Basic residues" evidence="1">
    <location>
        <begin position="114"/>
        <end position="125"/>
    </location>
</feature>
<evidence type="ECO:0000313" key="3">
    <source>
        <dbReference type="EMBL" id="KAK4788781.1"/>
    </source>
</evidence>
<name>A0AAN7M2F6_TRANT</name>
<proteinExistence type="predicted"/>